<gene>
    <name evidence="2" type="ORF">GGX14DRAFT_558910</name>
</gene>
<comment type="caution">
    <text evidence="2">The sequence shown here is derived from an EMBL/GenBank/DDBJ whole genome shotgun (WGS) entry which is preliminary data.</text>
</comment>
<evidence type="ECO:0000313" key="2">
    <source>
        <dbReference type="EMBL" id="KAJ7221414.1"/>
    </source>
</evidence>
<sequence length="280" mass="31460">MLRMMDGGDARRKSPTSATIPDRLPSFFSPAAVKVVGLQNAHHEASFPSQRQRKTLLQLRRLCLVEYRREVARTSHDSHCTVPASSWTGAGLCRSARNWSKLSHSRERLDIRARELTSEDGMKVSLSTYQTQRQERPGSGCSTALDATATRLKGDIFSAARLVSRRYNGALKIVCPPERATVTKQVVMRREGDDSDHQVHCGYERNAAAQRVLLPIARCLLQPRLGITLGWEPLRMLHCSGTLLVVSLAKNYRRIVAYDVSILFCNFFRPEPWALGPSHH</sequence>
<keyword evidence="3" id="KW-1185">Reference proteome</keyword>
<protein>
    <submittedName>
        <fullName evidence="2">Uncharacterized protein</fullName>
    </submittedName>
</protein>
<feature type="compositionally biased region" description="Basic and acidic residues" evidence="1">
    <location>
        <begin position="1"/>
        <end position="12"/>
    </location>
</feature>
<dbReference type="Proteomes" id="UP001219525">
    <property type="component" value="Unassembled WGS sequence"/>
</dbReference>
<name>A0AAD6VX86_9AGAR</name>
<dbReference type="AlphaFoldDB" id="A0AAD6VX86"/>
<feature type="region of interest" description="Disordered" evidence="1">
    <location>
        <begin position="1"/>
        <end position="23"/>
    </location>
</feature>
<proteinExistence type="predicted"/>
<dbReference type="EMBL" id="JARJCW010000008">
    <property type="protein sequence ID" value="KAJ7221414.1"/>
    <property type="molecule type" value="Genomic_DNA"/>
</dbReference>
<reference evidence="2" key="1">
    <citation type="submission" date="2023-03" db="EMBL/GenBank/DDBJ databases">
        <title>Massive genome expansion in bonnet fungi (Mycena s.s.) driven by repeated elements and novel gene families across ecological guilds.</title>
        <authorList>
            <consortium name="Lawrence Berkeley National Laboratory"/>
            <person name="Harder C.B."/>
            <person name="Miyauchi S."/>
            <person name="Viragh M."/>
            <person name="Kuo A."/>
            <person name="Thoen E."/>
            <person name="Andreopoulos B."/>
            <person name="Lu D."/>
            <person name="Skrede I."/>
            <person name="Drula E."/>
            <person name="Henrissat B."/>
            <person name="Morin E."/>
            <person name="Kohler A."/>
            <person name="Barry K."/>
            <person name="LaButti K."/>
            <person name="Morin E."/>
            <person name="Salamov A."/>
            <person name="Lipzen A."/>
            <person name="Mereny Z."/>
            <person name="Hegedus B."/>
            <person name="Baldrian P."/>
            <person name="Stursova M."/>
            <person name="Weitz H."/>
            <person name="Taylor A."/>
            <person name="Grigoriev I.V."/>
            <person name="Nagy L.G."/>
            <person name="Martin F."/>
            <person name="Kauserud H."/>
        </authorList>
    </citation>
    <scope>NUCLEOTIDE SEQUENCE</scope>
    <source>
        <strain evidence="2">9144</strain>
    </source>
</reference>
<organism evidence="2 3">
    <name type="scientific">Mycena pura</name>
    <dbReference type="NCBI Taxonomy" id="153505"/>
    <lineage>
        <taxon>Eukaryota</taxon>
        <taxon>Fungi</taxon>
        <taxon>Dikarya</taxon>
        <taxon>Basidiomycota</taxon>
        <taxon>Agaricomycotina</taxon>
        <taxon>Agaricomycetes</taxon>
        <taxon>Agaricomycetidae</taxon>
        <taxon>Agaricales</taxon>
        <taxon>Marasmiineae</taxon>
        <taxon>Mycenaceae</taxon>
        <taxon>Mycena</taxon>
    </lineage>
</organism>
<accession>A0AAD6VX86</accession>
<evidence type="ECO:0000256" key="1">
    <source>
        <dbReference type="SAM" id="MobiDB-lite"/>
    </source>
</evidence>
<evidence type="ECO:0000313" key="3">
    <source>
        <dbReference type="Proteomes" id="UP001219525"/>
    </source>
</evidence>